<protein>
    <submittedName>
        <fullName evidence="2">Uncharacterized protein</fullName>
    </submittedName>
</protein>
<accession>A0A5B7HDM6</accession>
<feature type="compositionally biased region" description="Basic and acidic residues" evidence="1">
    <location>
        <begin position="20"/>
        <end position="29"/>
    </location>
</feature>
<evidence type="ECO:0000313" key="2">
    <source>
        <dbReference type="EMBL" id="MPC68233.1"/>
    </source>
</evidence>
<reference evidence="2 3" key="1">
    <citation type="submission" date="2019-05" db="EMBL/GenBank/DDBJ databases">
        <title>Another draft genome of Portunus trituberculatus and its Hox gene families provides insights of decapod evolution.</title>
        <authorList>
            <person name="Jeong J.-H."/>
            <person name="Song I."/>
            <person name="Kim S."/>
            <person name="Choi T."/>
            <person name="Kim D."/>
            <person name="Ryu S."/>
            <person name="Kim W."/>
        </authorList>
    </citation>
    <scope>NUCLEOTIDE SEQUENCE [LARGE SCALE GENOMIC DNA]</scope>
    <source>
        <tissue evidence="2">Muscle</tissue>
    </source>
</reference>
<dbReference type="AlphaFoldDB" id="A0A5B7HDM6"/>
<organism evidence="2 3">
    <name type="scientific">Portunus trituberculatus</name>
    <name type="common">Swimming crab</name>
    <name type="synonym">Neptunus trituberculatus</name>
    <dbReference type="NCBI Taxonomy" id="210409"/>
    <lineage>
        <taxon>Eukaryota</taxon>
        <taxon>Metazoa</taxon>
        <taxon>Ecdysozoa</taxon>
        <taxon>Arthropoda</taxon>
        <taxon>Crustacea</taxon>
        <taxon>Multicrustacea</taxon>
        <taxon>Malacostraca</taxon>
        <taxon>Eumalacostraca</taxon>
        <taxon>Eucarida</taxon>
        <taxon>Decapoda</taxon>
        <taxon>Pleocyemata</taxon>
        <taxon>Brachyura</taxon>
        <taxon>Eubrachyura</taxon>
        <taxon>Portunoidea</taxon>
        <taxon>Portunidae</taxon>
        <taxon>Portuninae</taxon>
        <taxon>Portunus</taxon>
    </lineage>
</organism>
<feature type="region of interest" description="Disordered" evidence="1">
    <location>
        <begin position="1"/>
        <end position="51"/>
    </location>
</feature>
<gene>
    <name evidence="2" type="ORF">E2C01_062431</name>
</gene>
<keyword evidence="3" id="KW-1185">Reference proteome</keyword>
<name>A0A5B7HDM6_PORTR</name>
<comment type="caution">
    <text evidence="2">The sequence shown here is derived from an EMBL/GenBank/DDBJ whole genome shotgun (WGS) entry which is preliminary data.</text>
</comment>
<evidence type="ECO:0000313" key="3">
    <source>
        <dbReference type="Proteomes" id="UP000324222"/>
    </source>
</evidence>
<dbReference type="EMBL" id="VSRR010027517">
    <property type="protein sequence ID" value="MPC68233.1"/>
    <property type="molecule type" value="Genomic_DNA"/>
</dbReference>
<dbReference type="Proteomes" id="UP000324222">
    <property type="component" value="Unassembled WGS sequence"/>
</dbReference>
<evidence type="ECO:0000256" key="1">
    <source>
        <dbReference type="SAM" id="MobiDB-lite"/>
    </source>
</evidence>
<proteinExistence type="predicted"/>
<feature type="compositionally biased region" description="Low complexity" evidence="1">
    <location>
        <begin position="36"/>
        <end position="51"/>
    </location>
</feature>
<sequence>MEEREGNFGKTRLRGEAWCGEERRGEARRGPGRQAGGRSIAPVPAVTPLPVTHRHSPLITLQESECFLPAEGDLPRHQHDAGN</sequence>